<protein>
    <recommendedName>
        <fullName evidence="3">DUF5678 domain-containing protein</fullName>
    </recommendedName>
</protein>
<organism evidence="1 2">
    <name type="scientific">Candidatus Gottesmanbacteria bacterium RIFCSPHIGHO2_02_FULL_39_11</name>
    <dbReference type="NCBI Taxonomy" id="1798382"/>
    <lineage>
        <taxon>Bacteria</taxon>
        <taxon>Candidatus Gottesmaniibacteriota</taxon>
    </lineage>
</organism>
<dbReference type="STRING" id="1798382.A3D77_06590"/>
<comment type="caution">
    <text evidence="1">The sequence shown here is derived from an EMBL/GenBank/DDBJ whole genome shotgun (WGS) entry which is preliminary data.</text>
</comment>
<dbReference type="Proteomes" id="UP000176923">
    <property type="component" value="Unassembled WGS sequence"/>
</dbReference>
<reference evidence="1 2" key="1">
    <citation type="journal article" date="2016" name="Nat. Commun.">
        <title>Thousands of microbial genomes shed light on interconnected biogeochemical processes in an aquifer system.</title>
        <authorList>
            <person name="Anantharaman K."/>
            <person name="Brown C.T."/>
            <person name="Hug L.A."/>
            <person name="Sharon I."/>
            <person name="Castelle C.J."/>
            <person name="Probst A.J."/>
            <person name="Thomas B.C."/>
            <person name="Singh A."/>
            <person name="Wilkins M.J."/>
            <person name="Karaoz U."/>
            <person name="Brodie E.L."/>
            <person name="Williams K.H."/>
            <person name="Hubbard S.S."/>
            <person name="Banfield J.F."/>
        </authorList>
    </citation>
    <scope>NUCLEOTIDE SEQUENCE [LARGE SCALE GENOMIC DNA]</scope>
</reference>
<accession>A0A1F5ZSQ8</accession>
<evidence type="ECO:0008006" key="3">
    <source>
        <dbReference type="Google" id="ProtNLM"/>
    </source>
</evidence>
<name>A0A1F5ZSQ8_9BACT</name>
<sequence>MKKKTLKSLIKPYSSGWISVASDYTKVIAWEKSLPSLIKKLKELKNPNGVMMNIASDYSQYAG</sequence>
<gene>
    <name evidence="1" type="ORF">A3D77_06590</name>
</gene>
<evidence type="ECO:0000313" key="2">
    <source>
        <dbReference type="Proteomes" id="UP000176923"/>
    </source>
</evidence>
<proteinExistence type="predicted"/>
<dbReference type="AlphaFoldDB" id="A0A1F5ZSQ8"/>
<dbReference type="EMBL" id="MFJL01000024">
    <property type="protein sequence ID" value="OGG15488.1"/>
    <property type="molecule type" value="Genomic_DNA"/>
</dbReference>
<evidence type="ECO:0000313" key="1">
    <source>
        <dbReference type="EMBL" id="OGG15488.1"/>
    </source>
</evidence>